<dbReference type="NCBIfam" id="NF033522">
    <property type="entry name" value="lasso_benenodin"/>
    <property type="match status" value="1"/>
</dbReference>
<proteinExistence type="predicted"/>
<gene>
    <name evidence="1" type="ORF">WG901_08105</name>
</gene>
<dbReference type="RefSeq" id="WP_339586499.1">
    <property type="nucleotide sequence ID" value="NZ_JBBHJZ010000001.1"/>
</dbReference>
<evidence type="ECO:0000313" key="2">
    <source>
        <dbReference type="Proteomes" id="UP001361239"/>
    </source>
</evidence>
<organism evidence="1 2">
    <name type="scientific">Novosphingobium anseongense</name>
    <dbReference type="NCBI Taxonomy" id="3133436"/>
    <lineage>
        <taxon>Bacteria</taxon>
        <taxon>Pseudomonadati</taxon>
        <taxon>Pseudomonadota</taxon>
        <taxon>Alphaproteobacteria</taxon>
        <taxon>Sphingomonadales</taxon>
        <taxon>Sphingomonadaceae</taxon>
        <taxon>Novosphingobium</taxon>
    </lineage>
</organism>
<dbReference type="Pfam" id="PF24178">
    <property type="entry name" value="Subterisin"/>
    <property type="match status" value="1"/>
</dbReference>
<accession>A0ABU8RUF5</accession>
<reference evidence="1 2" key="1">
    <citation type="submission" date="2024-03" db="EMBL/GenBank/DDBJ databases">
        <authorList>
            <person name="Jo J.-H."/>
        </authorList>
    </citation>
    <scope>NUCLEOTIDE SEQUENCE [LARGE SCALE GENOMIC DNA]</scope>
    <source>
        <strain evidence="1 2">PS1R-30</strain>
    </source>
</reference>
<dbReference type="EMBL" id="JBBHJZ010000001">
    <property type="protein sequence ID" value="MEJ5976593.1"/>
    <property type="molecule type" value="Genomic_DNA"/>
</dbReference>
<keyword evidence="2" id="KW-1185">Reference proteome</keyword>
<sequence>MDRQEEPDVIELGIASHETLGPIGFIIEELLGMVVAGLDDD</sequence>
<comment type="caution">
    <text evidence="1">The sequence shown here is derived from an EMBL/GenBank/DDBJ whole genome shotgun (WGS) entry which is preliminary data.</text>
</comment>
<dbReference type="Proteomes" id="UP001361239">
    <property type="component" value="Unassembled WGS sequence"/>
</dbReference>
<evidence type="ECO:0000313" key="1">
    <source>
        <dbReference type="EMBL" id="MEJ5976593.1"/>
    </source>
</evidence>
<dbReference type="InterPro" id="IPR049805">
    <property type="entry name" value="Lasso_benenodin"/>
</dbReference>
<protein>
    <submittedName>
        <fullName evidence="1">Benenodin family lasso peptide</fullName>
    </submittedName>
</protein>
<name>A0ABU8RUF5_9SPHN</name>